<proteinExistence type="predicted"/>
<comment type="caution">
    <text evidence="1">The sequence shown here is derived from an EMBL/GenBank/DDBJ whole genome shotgun (WGS) entry which is preliminary data.</text>
</comment>
<dbReference type="AlphaFoldDB" id="A0A6N2BBC9"/>
<gene>
    <name evidence="1" type="ORF">EJD97_013401</name>
</gene>
<evidence type="ECO:0000313" key="1">
    <source>
        <dbReference type="EMBL" id="TMW92185.1"/>
    </source>
</evidence>
<sequence>MTIGTCIFSTQSLNNSLIEILIVLVSFWTCSEQESFIFLRRLIKKLLYREARYYGILDHVRSAKWGLFDGNRARLA</sequence>
<dbReference type="EMBL" id="RXGB01003431">
    <property type="protein sequence ID" value="TMW92185.1"/>
    <property type="molecule type" value="Genomic_DNA"/>
</dbReference>
<feature type="non-terminal residue" evidence="1">
    <location>
        <position position="76"/>
    </location>
</feature>
<protein>
    <submittedName>
        <fullName evidence="1">Uncharacterized protein</fullName>
    </submittedName>
</protein>
<organism evidence="1">
    <name type="scientific">Solanum chilense</name>
    <name type="common">Tomato</name>
    <name type="synonym">Lycopersicon chilense</name>
    <dbReference type="NCBI Taxonomy" id="4083"/>
    <lineage>
        <taxon>Eukaryota</taxon>
        <taxon>Viridiplantae</taxon>
        <taxon>Streptophyta</taxon>
        <taxon>Embryophyta</taxon>
        <taxon>Tracheophyta</taxon>
        <taxon>Spermatophyta</taxon>
        <taxon>Magnoliopsida</taxon>
        <taxon>eudicotyledons</taxon>
        <taxon>Gunneridae</taxon>
        <taxon>Pentapetalae</taxon>
        <taxon>asterids</taxon>
        <taxon>lamiids</taxon>
        <taxon>Solanales</taxon>
        <taxon>Solanaceae</taxon>
        <taxon>Solanoideae</taxon>
        <taxon>Solaneae</taxon>
        <taxon>Solanum</taxon>
        <taxon>Solanum subgen. Lycopersicon</taxon>
    </lineage>
</organism>
<accession>A0A6N2BBC9</accession>
<reference evidence="1" key="1">
    <citation type="submission" date="2019-05" db="EMBL/GenBank/DDBJ databases">
        <title>The de novo reference genome and transcriptome assemblies of the wild tomato species Solanum chilense.</title>
        <authorList>
            <person name="Stam R."/>
            <person name="Nosenko T."/>
            <person name="Hoerger A.C."/>
            <person name="Stephan W."/>
            <person name="Seidel M.A."/>
            <person name="Kuhn J.M.M."/>
            <person name="Haberer G."/>
            <person name="Tellier A."/>
        </authorList>
    </citation>
    <scope>NUCLEOTIDE SEQUENCE</scope>
    <source>
        <tissue evidence="1">Mature leaves</tissue>
    </source>
</reference>
<name>A0A6N2BBC9_SOLCI</name>